<dbReference type="InterPro" id="IPR000838">
    <property type="entry name" value="RNA_pol_sigma70_ECF_CS"/>
</dbReference>
<organism evidence="9 10">
    <name type="scientific">Breznakia pachnodae</name>
    <dbReference type="NCBI Taxonomy" id="265178"/>
    <lineage>
        <taxon>Bacteria</taxon>
        <taxon>Bacillati</taxon>
        <taxon>Bacillota</taxon>
        <taxon>Erysipelotrichia</taxon>
        <taxon>Erysipelotrichales</taxon>
        <taxon>Erysipelotrichaceae</taxon>
        <taxon>Breznakia</taxon>
    </lineage>
</organism>
<keyword evidence="2 6" id="KW-0805">Transcription regulation</keyword>
<keyword evidence="5 6" id="KW-0804">Transcription</keyword>
<feature type="domain" description="RNA polymerase sigma factor 70 region 4 type 2" evidence="8">
    <location>
        <begin position="141"/>
        <end position="173"/>
    </location>
</feature>
<keyword evidence="4 6" id="KW-0238">DNA-binding</keyword>
<dbReference type="InterPro" id="IPR013249">
    <property type="entry name" value="RNA_pol_sigma70_r4_t2"/>
</dbReference>
<sequence>MKKTIDTKYILKLKQGDTSVFEVVFNHYKDQLFLFAMTLVKNVPDAEEVVQETFINVIKMIHSLNDESRFHSWIFRICYNQSMLLHRKNRKYSSPKEEYNIEEQIESDEEPTALFQKNEVIRAVSGEINDLPNTLSQTAQLYYLNSLTISEISDILDVPKGTIKNRLFRSRKLIKQRLDDKGYAPDKIFGVAFTPLMFEAYQSIMAETATSMSLSASSIVTPNTIAATSSGIGIKVALVVGLMSGGGLLAKGVIDAQETMQIEEIAYYNEPIGEDVEVIVKTNQSIDQNTVSVSNIENNNLIIKDNELIFYVEKNGTYTVQIDDVKRNININNIDKAYPVLSSLQLNDDNTLSIVVDDEGAGIDYSNSFVLYNNQEYSLKDKIQIEEDYIGEIKVILVDMAGNTTQDTVMVNSVKQ</sequence>
<dbReference type="InterPro" id="IPR013325">
    <property type="entry name" value="RNA_pol_sigma_r2"/>
</dbReference>
<comment type="caution">
    <text evidence="9">The sequence shown here is derived from an EMBL/GenBank/DDBJ whole genome shotgun (WGS) entry which is preliminary data.</text>
</comment>
<dbReference type="InterPro" id="IPR007627">
    <property type="entry name" value="RNA_pol_sigma70_r2"/>
</dbReference>
<dbReference type="SUPFAM" id="SSF88946">
    <property type="entry name" value="Sigma2 domain of RNA polymerase sigma factors"/>
    <property type="match status" value="1"/>
</dbReference>
<dbReference type="Gene3D" id="1.10.1740.10">
    <property type="match status" value="1"/>
</dbReference>
<reference evidence="9 10" key="1">
    <citation type="submission" date="2023-07" db="EMBL/GenBank/DDBJ databases">
        <title>Genomic Encyclopedia of Type Strains, Phase IV (KMG-IV): sequencing the most valuable type-strain genomes for metagenomic binning, comparative biology and taxonomic classification.</title>
        <authorList>
            <person name="Goeker M."/>
        </authorList>
    </citation>
    <scope>NUCLEOTIDE SEQUENCE [LARGE SCALE GENOMIC DNA]</scope>
    <source>
        <strain evidence="9 10">DSM 16784</strain>
    </source>
</reference>
<dbReference type="InterPro" id="IPR036388">
    <property type="entry name" value="WH-like_DNA-bd_sf"/>
</dbReference>
<evidence type="ECO:0000256" key="5">
    <source>
        <dbReference type="ARBA" id="ARBA00023163"/>
    </source>
</evidence>
<dbReference type="SUPFAM" id="SSF88659">
    <property type="entry name" value="Sigma3 and sigma4 domains of RNA polymerase sigma factors"/>
    <property type="match status" value="1"/>
</dbReference>
<proteinExistence type="inferred from homology"/>
<protein>
    <recommendedName>
        <fullName evidence="6">RNA polymerase sigma factor</fullName>
    </recommendedName>
</protein>
<dbReference type="RefSeq" id="WP_307406782.1">
    <property type="nucleotide sequence ID" value="NZ_JAUSUR010000002.1"/>
</dbReference>
<keyword evidence="3 6" id="KW-0731">Sigma factor</keyword>
<dbReference type="InterPro" id="IPR014284">
    <property type="entry name" value="RNA_pol_sigma-70_dom"/>
</dbReference>
<dbReference type="InterPro" id="IPR039425">
    <property type="entry name" value="RNA_pol_sigma-70-like"/>
</dbReference>
<evidence type="ECO:0000256" key="4">
    <source>
        <dbReference type="ARBA" id="ARBA00023125"/>
    </source>
</evidence>
<evidence type="ECO:0000259" key="7">
    <source>
        <dbReference type="Pfam" id="PF04542"/>
    </source>
</evidence>
<evidence type="ECO:0000313" key="9">
    <source>
        <dbReference type="EMBL" id="MDQ0360686.1"/>
    </source>
</evidence>
<comment type="similarity">
    <text evidence="1 6">Belongs to the sigma-70 factor family. ECF subfamily.</text>
</comment>
<dbReference type="NCBIfam" id="TIGR02937">
    <property type="entry name" value="sigma70-ECF"/>
    <property type="match status" value="1"/>
</dbReference>
<name>A0ABU0E1K0_9FIRM</name>
<evidence type="ECO:0000256" key="1">
    <source>
        <dbReference type="ARBA" id="ARBA00010641"/>
    </source>
</evidence>
<dbReference type="Proteomes" id="UP001230220">
    <property type="component" value="Unassembled WGS sequence"/>
</dbReference>
<dbReference type="Gene3D" id="1.10.10.10">
    <property type="entry name" value="Winged helix-like DNA-binding domain superfamily/Winged helix DNA-binding domain"/>
    <property type="match status" value="1"/>
</dbReference>
<dbReference type="PANTHER" id="PTHR43133">
    <property type="entry name" value="RNA POLYMERASE ECF-TYPE SIGMA FACTO"/>
    <property type="match status" value="1"/>
</dbReference>
<evidence type="ECO:0000256" key="6">
    <source>
        <dbReference type="RuleBase" id="RU000716"/>
    </source>
</evidence>
<dbReference type="Pfam" id="PF08281">
    <property type="entry name" value="Sigma70_r4_2"/>
    <property type="match status" value="1"/>
</dbReference>
<evidence type="ECO:0000256" key="2">
    <source>
        <dbReference type="ARBA" id="ARBA00023015"/>
    </source>
</evidence>
<keyword evidence="10" id="KW-1185">Reference proteome</keyword>
<dbReference type="PROSITE" id="PS01063">
    <property type="entry name" value="SIGMA70_ECF"/>
    <property type="match status" value="1"/>
</dbReference>
<evidence type="ECO:0000259" key="8">
    <source>
        <dbReference type="Pfam" id="PF08281"/>
    </source>
</evidence>
<feature type="domain" description="RNA polymerase sigma-70 region 2" evidence="7">
    <location>
        <begin position="25"/>
        <end position="90"/>
    </location>
</feature>
<evidence type="ECO:0000256" key="3">
    <source>
        <dbReference type="ARBA" id="ARBA00023082"/>
    </source>
</evidence>
<dbReference type="EMBL" id="JAUSUR010000002">
    <property type="protein sequence ID" value="MDQ0360686.1"/>
    <property type="molecule type" value="Genomic_DNA"/>
</dbReference>
<evidence type="ECO:0000313" key="10">
    <source>
        <dbReference type="Proteomes" id="UP001230220"/>
    </source>
</evidence>
<dbReference type="InterPro" id="IPR013324">
    <property type="entry name" value="RNA_pol_sigma_r3/r4-like"/>
</dbReference>
<dbReference type="PANTHER" id="PTHR43133:SF51">
    <property type="entry name" value="RNA POLYMERASE SIGMA FACTOR"/>
    <property type="match status" value="1"/>
</dbReference>
<dbReference type="Pfam" id="PF04542">
    <property type="entry name" value="Sigma70_r2"/>
    <property type="match status" value="1"/>
</dbReference>
<gene>
    <name evidence="9" type="ORF">J2S15_001431</name>
</gene>
<accession>A0ABU0E1K0</accession>